<accession>A0A1M6TF08</accession>
<proteinExistence type="predicted"/>
<evidence type="ECO:0000313" key="3">
    <source>
        <dbReference type="Proteomes" id="UP000184111"/>
    </source>
</evidence>
<name>A0A1M6TF08_9ACTN</name>
<gene>
    <name evidence="2" type="ORF">SAMN05216499_10127</name>
</gene>
<dbReference type="Proteomes" id="UP000184111">
    <property type="component" value="Unassembled WGS sequence"/>
</dbReference>
<feature type="domain" description="DNA primase/polymerase bifunctional N-terminal" evidence="1">
    <location>
        <begin position="22"/>
        <end position="203"/>
    </location>
</feature>
<dbReference type="SUPFAM" id="SSF56747">
    <property type="entry name" value="Prim-pol domain"/>
    <property type="match status" value="1"/>
</dbReference>
<dbReference type="SMART" id="SM00943">
    <property type="entry name" value="Prim-Pol"/>
    <property type="match status" value="1"/>
</dbReference>
<dbReference type="STRING" id="310782.SAMN05216499_10127"/>
<reference evidence="2 3" key="1">
    <citation type="submission" date="2016-11" db="EMBL/GenBank/DDBJ databases">
        <authorList>
            <person name="Jaros S."/>
            <person name="Januszkiewicz K."/>
            <person name="Wedrychowicz H."/>
        </authorList>
    </citation>
    <scope>NUCLEOTIDE SEQUENCE [LARGE SCALE GENOMIC DNA]</scope>
    <source>
        <strain evidence="2 3">CGMCC 4.2025</strain>
    </source>
</reference>
<evidence type="ECO:0000259" key="1">
    <source>
        <dbReference type="SMART" id="SM00943"/>
    </source>
</evidence>
<dbReference type="OrthoDB" id="3218228at2"/>
<dbReference type="InterPro" id="IPR015330">
    <property type="entry name" value="DNA_primase/pol_bifunc_N"/>
</dbReference>
<organism evidence="2 3">
    <name type="scientific">Actinacidiphila paucisporea</name>
    <dbReference type="NCBI Taxonomy" id="310782"/>
    <lineage>
        <taxon>Bacteria</taxon>
        <taxon>Bacillati</taxon>
        <taxon>Actinomycetota</taxon>
        <taxon>Actinomycetes</taxon>
        <taxon>Kitasatosporales</taxon>
        <taxon>Streptomycetaceae</taxon>
        <taxon>Actinacidiphila</taxon>
    </lineage>
</organism>
<dbReference type="CDD" id="cd04859">
    <property type="entry name" value="Prim_Pol"/>
    <property type="match status" value="1"/>
</dbReference>
<dbReference type="RefSeq" id="WP_073492234.1">
    <property type="nucleotide sequence ID" value="NZ_FRBI01000001.1"/>
</dbReference>
<dbReference type="Pfam" id="PF09250">
    <property type="entry name" value="Prim-Pol"/>
    <property type="match status" value="1"/>
</dbReference>
<evidence type="ECO:0000313" key="2">
    <source>
        <dbReference type="EMBL" id="SHK55622.1"/>
    </source>
</evidence>
<dbReference type="AlphaFoldDB" id="A0A1M6TF08"/>
<dbReference type="EMBL" id="FRBI01000001">
    <property type="protein sequence ID" value="SHK55622.1"/>
    <property type="molecule type" value="Genomic_DNA"/>
</dbReference>
<protein>
    <submittedName>
        <fullName evidence="2">Bifunctional DNA primase/polymerase, N-terminal</fullName>
    </submittedName>
</protein>
<keyword evidence="3" id="KW-1185">Reference proteome</keyword>
<sequence>MPRSSPNTHHPGPWWHPARAYALSAATLYRLPVFPLTRSKHPAIPSAHPGADVSCAGGCGSFGHGVHDASADPDTVRRLFAAAPWAAGYGIACGREPLFLFGLDLDHKSGVDGIANFHALATRHAFAVPATATVVTQSGGLHLWLTAPAVARVPNTVGLLAPGIDTRGHGGYLVGPGSLGPRGRYRFAPDSGPTEIERVPDQLLALLKASHKPVQEPPQLTGRRGGFRPAEGHLEPLVRFVLDCGPNDLNNRLYWASRKAFGDLGIDPETASGRLLEAAVLRGHPETPAVRTIASARRGAARDTAGRQEASG</sequence>